<dbReference type="AlphaFoldDB" id="A0A024FXM0"/>
<comment type="caution">
    <text evidence="3">The sequence shown here is derived from an EMBL/GenBank/DDBJ whole genome shotgun (WGS) entry which is preliminary data.</text>
</comment>
<keyword evidence="4" id="KW-1185">Reference proteome</keyword>
<feature type="region of interest" description="Disordered" evidence="1">
    <location>
        <begin position="87"/>
        <end position="151"/>
    </location>
</feature>
<evidence type="ECO:0000256" key="1">
    <source>
        <dbReference type="SAM" id="MobiDB-lite"/>
    </source>
</evidence>
<keyword evidence="2" id="KW-0732">Signal</keyword>
<name>A0A024FXM0_9STRA</name>
<evidence type="ECO:0000313" key="4">
    <source>
        <dbReference type="Proteomes" id="UP000053237"/>
    </source>
</evidence>
<feature type="chain" id="PRO_5001529169" description="RxLR effector protein" evidence="2">
    <location>
        <begin position="20"/>
        <end position="164"/>
    </location>
</feature>
<reference evidence="3 4" key="1">
    <citation type="submission" date="2012-05" db="EMBL/GenBank/DDBJ databases">
        <title>Recombination and specialization in a pathogen metapopulation.</title>
        <authorList>
            <person name="Gardiner A."/>
            <person name="Kemen E."/>
            <person name="Schultz-Larsen T."/>
            <person name="MacLean D."/>
            <person name="Van Oosterhout C."/>
            <person name="Jones J.D.G."/>
        </authorList>
    </citation>
    <scope>NUCLEOTIDE SEQUENCE [LARGE SCALE GENOMIC DNA]</scope>
    <source>
        <strain evidence="3 4">Ac Nc2</strain>
    </source>
</reference>
<dbReference type="Proteomes" id="UP000053237">
    <property type="component" value="Unassembled WGS sequence"/>
</dbReference>
<feature type="signal peptide" evidence="2">
    <location>
        <begin position="1"/>
        <end position="19"/>
    </location>
</feature>
<evidence type="ECO:0008006" key="5">
    <source>
        <dbReference type="Google" id="ProtNLM"/>
    </source>
</evidence>
<dbReference type="InParanoid" id="A0A024FXM0"/>
<protein>
    <recommendedName>
        <fullName evidence="5">RxLR effector protein</fullName>
    </recommendedName>
</protein>
<evidence type="ECO:0000313" key="3">
    <source>
        <dbReference type="EMBL" id="CCI11657.1"/>
    </source>
</evidence>
<gene>
    <name evidence="3" type="ORF">BN9_132660</name>
</gene>
<feature type="compositionally biased region" description="Basic and acidic residues" evidence="1">
    <location>
        <begin position="101"/>
        <end position="127"/>
    </location>
</feature>
<organism evidence="3 4">
    <name type="scientific">Albugo candida</name>
    <dbReference type="NCBI Taxonomy" id="65357"/>
    <lineage>
        <taxon>Eukaryota</taxon>
        <taxon>Sar</taxon>
        <taxon>Stramenopiles</taxon>
        <taxon>Oomycota</taxon>
        <taxon>Peronosporomycetes</taxon>
        <taxon>Albuginales</taxon>
        <taxon>Albuginaceae</taxon>
        <taxon>Albugo</taxon>
    </lineage>
</organism>
<dbReference type="EMBL" id="CAIX01001464">
    <property type="protein sequence ID" value="CCI11657.1"/>
    <property type="molecule type" value="Genomic_DNA"/>
</dbReference>
<accession>A0A024FXM0</accession>
<proteinExistence type="predicted"/>
<sequence>MKTHILVANALVLVASSHGAMLREREGREEMGTTLDGVELQPRTIFNHIEVPSQNRILMESDDDNSYITHTVYRVDDYGLGVWPKKPITGSFPSDSESEDREPGNAKRKDKHVVSKPDETKPQDKHVVQVPVKSEQQDDSADSPKHAGGSCFSLCSFKRFLLIK</sequence>
<evidence type="ECO:0000256" key="2">
    <source>
        <dbReference type="SAM" id="SignalP"/>
    </source>
</evidence>